<feature type="region of interest" description="Disordered" evidence="1">
    <location>
        <begin position="176"/>
        <end position="214"/>
    </location>
</feature>
<evidence type="ECO:0000313" key="2">
    <source>
        <dbReference type="EMBL" id="KNC21012.1"/>
    </source>
</evidence>
<proteinExistence type="predicted"/>
<evidence type="ECO:0000256" key="1">
    <source>
        <dbReference type="SAM" id="MobiDB-lite"/>
    </source>
</evidence>
<dbReference type="EMBL" id="JRES01001672">
    <property type="protein sequence ID" value="KNC21012.1"/>
    <property type="molecule type" value="Genomic_DNA"/>
</dbReference>
<sequence length="214" mass="23097">DCIGEDGGDRDVSLDGGLTLTDVHARILEHEEQIVTDCSVDELLALSKDSFGESSAIQKFGEMDLSSEGEHDITMVSVHGRMSESSPPTDEAKRNQARMTPFLFGKPYKGTIKRARSGDFPPISSSKKVKKSMGLDGSLRAAVKHRSDLDGMNSPDLWQLVEEKSVVALSKIGKVPIERAVKTGPDKDTKTPKTVPKASLASTGNVEESNPKSE</sequence>
<name>A0A0L0BLW0_LUCCU</name>
<gene>
    <name evidence="2" type="ORF">FF38_09318</name>
</gene>
<feature type="non-terminal residue" evidence="2">
    <location>
        <position position="1"/>
    </location>
</feature>
<reference evidence="2 3" key="1">
    <citation type="journal article" date="2015" name="Nat. Commun.">
        <title>Lucilia cuprina genome unlocks parasitic fly biology to underpin future interventions.</title>
        <authorList>
            <person name="Anstead C.A."/>
            <person name="Korhonen P.K."/>
            <person name="Young N.D."/>
            <person name="Hall R.S."/>
            <person name="Jex A.R."/>
            <person name="Murali S.C."/>
            <person name="Hughes D.S."/>
            <person name="Lee S.F."/>
            <person name="Perry T."/>
            <person name="Stroehlein A.J."/>
            <person name="Ansell B.R."/>
            <person name="Breugelmans B."/>
            <person name="Hofmann A."/>
            <person name="Qu J."/>
            <person name="Dugan S."/>
            <person name="Lee S.L."/>
            <person name="Chao H."/>
            <person name="Dinh H."/>
            <person name="Han Y."/>
            <person name="Doddapaneni H.V."/>
            <person name="Worley K.C."/>
            <person name="Muzny D.M."/>
            <person name="Ioannidis P."/>
            <person name="Waterhouse R.M."/>
            <person name="Zdobnov E.M."/>
            <person name="James P.J."/>
            <person name="Bagnall N.H."/>
            <person name="Kotze A.C."/>
            <person name="Gibbs R.A."/>
            <person name="Richards S."/>
            <person name="Batterham P."/>
            <person name="Gasser R.B."/>
        </authorList>
    </citation>
    <scope>NUCLEOTIDE SEQUENCE [LARGE SCALE GENOMIC DNA]</scope>
    <source>
        <strain evidence="2 3">LS</strain>
        <tissue evidence="2">Full body</tissue>
    </source>
</reference>
<comment type="caution">
    <text evidence="2">The sequence shown here is derived from an EMBL/GenBank/DDBJ whole genome shotgun (WGS) entry which is preliminary data.</text>
</comment>
<protein>
    <submittedName>
        <fullName evidence="2">Uncharacterized protein</fullName>
    </submittedName>
</protein>
<organism evidence="2 3">
    <name type="scientific">Lucilia cuprina</name>
    <name type="common">Green bottle fly</name>
    <name type="synonym">Australian sheep blowfly</name>
    <dbReference type="NCBI Taxonomy" id="7375"/>
    <lineage>
        <taxon>Eukaryota</taxon>
        <taxon>Metazoa</taxon>
        <taxon>Ecdysozoa</taxon>
        <taxon>Arthropoda</taxon>
        <taxon>Hexapoda</taxon>
        <taxon>Insecta</taxon>
        <taxon>Pterygota</taxon>
        <taxon>Neoptera</taxon>
        <taxon>Endopterygota</taxon>
        <taxon>Diptera</taxon>
        <taxon>Brachycera</taxon>
        <taxon>Muscomorpha</taxon>
        <taxon>Oestroidea</taxon>
        <taxon>Calliphoridae</taxon>
        <taxon>Luciliinae</taxon>
        <taxon>Lucilia</taxon>
    </lineage>
</organism>
<feature type="compositionally biased region" description="Basic and acidic residues" evidence="1">
    <location>
        <begin position="176"/>
        <end position="191"/>
    </location>
</feature>
<dbReference type="Proteomes" id="UP000037069">
    <property type="component" value="Unassembled WGS sequence"/>
</dbReference>
<keyword evidence="3" id="KW-1185">Reference proteome</keyword>
<evidence type="ECO:0000313" key="3">
    <source>
        <dbReference type="Proteomes" id="UP000037069"/>
    </source>
</evidence>
<dbReference type="AlphaFoldDB" id="A0A0L0BLW0"/>
<accession>A0A0L0BLW0</accession>